<reference evidence="7" key="1">
    <citation type="submission" date="2020-09" db="EMBL/GenBank/DDBJ databases">
        <title>Bacillus faecalis sp. nov., a moderately halophilic bacterium isolated from cow faeces.</title>
        <authorList>
            <person name="Jiang L."/>
            <person name="Lee J."/>
        </authorList>
    </citation>
    <scope>NUCLEOTIDE SEQUENCE</scope>
    <source>
        <strain evidence="7">AGMB 02131</strain>
    </source>
</reference>
<evidence type="ECO:0000313" key="8">
    <source>
        <dbReference type="Proteomes" id="UP000602076"/>
    </source>
</evidence>
<dbReference type="InterPro" id="IPR036013">
    <property type="entry name" value="Band_7/SPFH_dom_sf"/>
</dbReference>
<comment type="subcellular location">
    <subcellularLocation>
        <location evidence="1">Membrane</location>
    </subcellularLocation>
</comment>
<dbReference type="PANTHER" id="PTHR13806">
    <property type="entry name" value="FLOTILLIN-RELATED"/>
    <property type="match status" value="1"/>
</dbReference>
<sequence length="509" mass="55938">MEGLSTTLWLIIGLAVLLIGLVSFIISRYVTVGSEEALIVTGSMLGSGVSVCDLGGGRKIKVVSGGGTLVLPFIQQSQRMTLTTYALTVKANEVYTKQKVRLGAISNAVVKVGSDLSMIATASENFMGKSQDDVAEEITSILDGHLRAILGSMTVEDAYSDREAFSRQVKNVAEPDLNKLGFEIRSFNVKDYIDVDKYLEYQSRHRIAEVQKEAEIAESIAQRESRIETAKNEQEAKRAELERDTQVAEASKYNQLKMSEFKKEQDSAKAEADMAYDLQKARIAQQVKEQEMQIEIVERQKQIELQEKESERRQRQYQADINLKADSDAYALEKQAEALKRKAELEAEARQYEVTTQAKAHAEKVKLDGIAEASAVEAKGRAEAQIIREIGLAEANAQEEKAKAFEKYGEAAKLEMILSILPQYAEKVAAPLANVESIKIIDTGNGSGGGVQNLTSSVLGTMTSLQASLKETTGLDLVDVINNYSGKHNLKGELNQIAVSLEEKTEATK</sequence>
<dbReference type="GO" id="GO:0072659">
    <property type="term" value="P:protein localization to plasma membrane"/>
    <property type="evidence" value="ECO:0007669"/>
    <property type="project" value="TreeGrafter"/>
</dbReference>
<gene>
    <name evidence="7" type="ORF">IEO70_07230</name>
</gene>
<dbReference type="InterPro" id="IPR001107">
    <property type="entry name" value="Band_7"/>
</dbReference>
<protein>
    <submittedName>
        <fullName evidence="7">Flotillin family protein</fullName>
    </submittedName>
</protein>
<dbReference type="InterPro" id="IPR031905">
    <property type="entry name" value="Flotillin_C"/>
</dbReference>
<dbReference type="SUPFAM" id="SSF117892">
    <property type="entry name" value="Band 7/SPFH domain"/>
    <property type="match status" value="1"/>
</dbReference>
<dbReference type="RefSeq" id="WP_190997698.1">
    <property type="nucleotide sequence ID" value="NZ_JACXSI010000014.1"/>
</dbReference>
<feature type="domain" description="Band 7" evidence="6">
    <location>
        <begin position="27"/>
        <end position="211"/>
    </location>
</feature>
<keyword evidence="3 5" id="KW-0472">Membrane</keyword>
<evidence type="ECO:0000256" key="3">
    <source>
        <dbReference type="ARBA" id="ARBA00023136"/>
    </source>
</evidence>
<evidence type="ECO:0000256" key="1">
    <source>
        <dbReference type="ARBA" id="ARBA00004370"/>
    </source>
</evidence>
<dbReference type="AlphaFoldDB" id="A0A927HB29"/>
<comment type="caution">
    <text evidence="7">The sequence shown here is derived from an EMBL/GenBank/DDBJ whole genome shotgun (WGS) entry which is preliminary data.</text>
</comment>
<keyword evidence="5" id="KW-1133">Transmembrane helix</keyword>
<dbReference type="EMBL" id="JACXSI010000014">
    <property type="protein sequence ID" value="MBD3108157.1"/>
    <property type="molecule type" value="Genomic_DNA"/>
</dbReference>
<comment type="similarity">
    <text evidence="2">Belongs to the band 7/mec-2 family. Flotillin subfamily.</text>
</comment>
<keyword evidence="8" id="KW-1185">Reference proteome</keyword>
<dbReference type="Pfam" id="PF15975">
    <property type="entry name" value="Flot"/>
    <property type="match status" value="1"/>
</dbReference>
<dbReference type="InterPro" id="IPR027705">
    <property type="entry name" value="Flotillin_fam"/>
</dbReference>
<evidence type="ECO:0000313" key="7">
    <source>
        <dbReference type="EMBL" id="MBD3108157.1"/>
    </source>
</evidence>
<dbReference type="Gene3D" id="3.30.479.30">
    <property type="entry name" value="Band 7 domain"/>
    <property type="match status" value="1"/>
</dbReference>
<dbReference type="SMART" id="SM00244">
    <property type="entry name" value="PHB"/>
    <property type="match status" value="1"/>
</dbReference>
<name>A0A927HB29_9BACI</name>
<organism evidence="7 8">
    <name type="scientific">Peribacillus faecalis</name>
    <dbReference type="NCBI Taxonomy" id="2772559"/>
    <lineage>
        <taxon>Bacteria</taxon>
        <taxon>Bacillati</taxon>
        <taxon>Bacillota</taxon>
        <taxon>Bacilli</taxon>
        <taxon>Bacillales</taxon>
        <taxon>Bacillaceae</taxon>
        <taxon>Peribacillus</taxon>
    </lineage>
</organism>
<keyword evidence="5" id="KW-0812">Transmembrane</keyword>
<dbReference type="GO" id="GO:0002020">
    <property type="term" value="F:protease binding"/>
    <property type="evidence" value="ECO:0007669"/>
    <property type="project" value="TreeGrafter"/>
</dbReference>
<dbReference type="PANTHER" id="PTHR13806:SF46">
    <property type="entry name" value="FLOTILLIN-1-RELATED"/>
    <property type="match status" value="1"/>
</dbReference>
<dbReference type="Proteomes" id="UP000602076">
    <property type="component" value="Unassembled WGS sequence"/>
</dbReference>
<feature type="transmembrane region" description="Helical" evidence="5">
    <location>
        <begin position="6"/>
        <end position="26"/>
    </location>
</feature>
<accession>A0A927HB29</accession>
<feature type="coiled-coil region" evidence="4">
    <location>
        <begin position="280"/>
        <end position="355"/>
    </location>
</feature>
<feature type="coiled-coil region" evidence="4">
    <location>
        <begin position="220"/>
        <end position="251"/>
    </location>
</feature>
<dbReference type="GO" id="GO:0005886">
    <property type="term" value="C:plasma membrane"/>
    <property type="evidence" value="ECO:0007669"/>
    <property type="project" value="TreeGrafter"/>
</dbReference>
<evidence type="ECO:0000256" key="5">
    <source>
        <dbReference type="SAM" id="Phobius"/>
    </source>
</evidence>
<evidence type="ECO:0000256" key="2">
    <source>
        <dbReference type="ARBA" id="ARBA00007161"/>
    </source>
</evidence>
<evidence type="ECO:0000256" key="4">
    <source>
        <dbReference type="SAM" id="Coils"/>
    </source>
</evidence>
<proteinExistence type="inferred from homology"/>
<dbReference type="Pfam" id="PF01145">
    <property type="entry name" value="Band_7"/>
    <property type="match status" value="1"/>
</dbReference>
<keyword evidence="4" id="KW-0175">Coiled coil</keyword>
<dbReference type="CDD" id="cd03399">
    <property type="entry name" value="SPFH_flotillin"/>
    <property type="match status" value="1"/>
</dbReference>
<evidence type="ECO:0000259" key="6">
    <source>
        <dbReference type="SMART" id="SM00244"/>
    </source>
</evidence>